<evidence type="ECO:0000256" key="6">
    <source>
        <dbReference type="ARBA" id="ARBA00023186"/>
    </source>
</evidence>
<evidence type="ECO:0000256" key="13">
    <source>
        <dbReference type="SAM" id="Coils"/>
    </source>
</evidence>
<dbReference type="GO" id="GO:0051082">
    <property type="term" value="F:unfolded protein binding"/>
    <property type="evidence" value="ECO:0007669"/>
    <property type="project" value="TreeGrafter"/>
</dbReference>
<comment type="subunit">
    <text evidence="3 10">Homodimer.</text>
</comment>
<evidence type="ECO:0000256" key="8">
    <source>
        <dbReference type="ARBA" id="ARBA00072274"/>
    </source>
</evidence>
<evidence type="ECO:0000256" key="12">
    <source>
        <dbReference type="RuleBase" id="RU004478"/>
    </source>
</evidence>
<evidence type="ECO:0000256" key="5">
    <source>
        <dbReference type="ARBA" id="ARBA00023016"/>
    </source>
</evidence>
<evidence type="ECO:0000313" key="15">
    <source>
        <dbReference type="Proteomes" id="UP000623681"/>
    </source>
</evidence>
<accession>A0A937K5Z6</accession>
<dbReference type="Gene3D" id="2.30.22.10">
    <property type="entry name" value="Head domain of nucleotide exchange factor GrpE"/>
    <property type="match status" value="1"/>
</dbReference>
<feature type="coiled-coil region" evidence="13">
    <location>
        <begin position="51"/>
        <end position="92"/>
    </location>
</feature>
<dbReference type="SUPFAM" id="SSF51064">
    <property type="entry name" value="Head domain of nucleotide exchange factor GrpE"/>
    <property type="match status" value="1"/>
</dbReference>
<dbReference type="NCBIfam" id="NF010738">
    <property type="entry name" value="PRK14140.1"/>
    <property type="match status" value="1"/>
</dbReference>
<comment type="similarity">
    <text evidence="2 10 12">Belongs to the GrpE family.</text>
</comment>
<evidence type="ECO:0000256" key="3">
    <source>
        <dbReference type="ARBA" id="ARBA00011738"/>
    </source>
</evidence>
<dbReference type="CDD" id="cd00446">
    <property type="entry name" value="GrpE"/>
    <property type="match status" value="1"/>
</dbReference>
<dbReference type="Gene3D" id="3.90.20.20">
    <property type="match status" value="1"/>
</dbReference>
<sequence>MRCDFLTKKENTTEEFENENLEVEENANLDETLEEAEVSEDKEFEEVLSIEEILKEKNSKLSDENTKLNNEIEALKDRLLRITAEYENFRKRTQKEKEGIYTDATTDVIKEILPVLDNLERALAVDGSIEDLKKGIEMTQRGFNGALEKLGVEEIDSSGDFDPNLHQAVMHEQNEDFGPNKIAEVFLKGYKKADKVIRYSMVKVVN</sequence>
<organism evidence="14 15">
    <name type="scientific">Clostridium paridis</name>
    <dbReference type="NCBI Taxonomy" id="2803863"/>
    <lineage>
        <taxon>Bacteria</taxon>
        <taxon>Bacillati</taxon>
        <taxon>Bacillota</taxon>
        <taxon>Clostridia</taxon>
        <taxon>Eubacteriales</taxon>
        <taxon>Clostridiaceae</taxon>
        <taxon>Clostridium</taxon>
    </lineage>
</organism>
<comment type="function">
    <text evidence="7 10 11">Participates actively in the response to hyperosmotic and heat shock by preventing the aggregation of stress-denatured proteins, in association with DnaK and GrpE. It is the nucleotide exchange factor for DnaK and may function as a thermosensor. Unfolded proteins bind initially to DnaJ; upon interaction with the DnaJ-bound protein, DnaK hydrolyzes its bound ATP, resulting in the formation of a stable complex. GrpE releases ADP from DnaK; ATP binding to DnaK triggers the release of the substrate protein, thus completing the reaction cycle. Several rounds of ATP-dependent interactions between DnaJ, DnaK and GrpE are required for fully efficient folding.</text>
</comment>
<dbReference type="SUPFAM" id="SSF58014">
    <property type="entry name" value="Coiled-coil domain of nucleotide exchange factor GrpE"/>
    <property type="match status" value="1"/>
</dbReference>
<comment type="subcellular location">
    <subcellularLocation>
        <location evidence="1 10">Cytoplasm</location>
    </subcellularLocation>
</comment>
<dbReference type="GO" id="GO:0042803">
    <property type="term" value="F:protein homodimerization activity"/>
    <property type="evidence" value="ECO:0007669"/>
    <property type="project" value="InterPro"/>
</dbReference>
<dbReference type="InterPro" id="IPR000740">
    <property type="entry name" value="GrpE"/>
</dbReference>
<evidence type="ECO:0000256" key="10">
    <source>
        <dbReference type="HAMAP-Rule" id="MF_01151"/>
    </source>
</evidence>
<evidence type="ECO:0000256" key="4">
    <source>
        <dbReference type="ARBA" id="ARBA00022490"/>
    </source>
</evidence>
<dbReference type="PANTHER" id="PTHR21237">
    <property type="entry name" value="GRPE PROTEIN"/>
    <property type="match status" value="1"/>
</dbReference>
<protein>
    <recommendedName>
        <fullName evidence="8 10">Protein GrpE</fullName>
    </recommendedName>
    <alternativeName>
        <fullName evidence="9 10">HSP-70 cofactor</fullName>
    </alternativeName>
</protein>
<dbReference type="GO" id="GO:0000774">
    <property type="term" value="F:adenyl-nucleotide exchange factor activity"/>
    <property type="evidence" value="ECO:0007669"/>
    <property type="project" value="InterPro"/>
</dbReference>
<keyword evidence="4 10" id="KW-0963">Cytoplasm</keyword>
<dbReference type="PRINTS" id="PR00773">
    <property type="entry name" value="GRPEPROTEIN"/>
</dbReference>
<name>A0A937K5Z6_9CLOT</name>
<dbReference type="RefSeq" id="WP_202768362.1">
    <property type="nucleotide sequence ID" value="NZ_JAESWA010000023.1"/>
</dbReference>
<keyword evidence="6 10" id="KW-0143">Chaperone</keyword>
<dbReference type="HAMAP" id="MF_01151">
    <property type="entry name" value="GrpE"/>
    <property type="match status" value="1"/>
</dbReference>
<dbReference type="GO" id="GO:0051087">
    <property type="term" value="F:protein-folding chaperone binding"/>
    <property type="evidence" value="ECO:0007669"/>
    <property type="project" value="InterPro"/>
</dbReference>
<gene>
    <name evidence="10 14" type="primary">grpE</name>
    <name evidence="14" type="ORF">JK634_14315</name>
</gene>
<dbReference type="EMBL" id="JAESWA010000023">
    <property type="protein sequence ID" value="MBL4932985.1"/>
    <property type="molecule type" value="Genomic_DNA"/>
</dbReference>
<comment type="caution">
    <text evidence="14">The sequence shown here is derived from an EMBL/GenBank/DDBJ whole genome shotgun (WGS) entry which is preliminary data.</text>
</comment>
<evidence type="ECO:0000256" key="2">
    <source>
        <dbReference type="ARBA" id="ARBA00009054"/>
    </source>
</evidence>
<keyword evidence="13" id="KW-0175">Coiled coil</keyword>
<dbReference type="InterPro" id="IPR009012">
    <property type="entry name" value="GrpE_head"/>
</dbReference>
<dbReference type="GO" id="GO:0005737">
    <property type="term" value="C:cytoplasm"/>
    <property type="evidence" value="ECO:0007669"/>
    <property type="project" value="UniProtKB-SubCell"/>
</dbReference>
<dbReference type="NCBIfam" id="NF010757">
    <property type="entry name" value="PRK14160.1"/>
    <property type="match status" value="1"/>
</dbReference>
<reference evidence="14" key="1">
    <citation type="submission" date="2021-01" db="EMBL/GenBank/DDBJ databases">
        <title>Genome public.</title>
        <authorList>
            <person name="Liu C."/>
            <person name="Sun Q."/>
        </authorList>
    </citation>
    <scope>NUCLEOTIDE SEQUENCE</scope>
    <source>
        <strain evidence="14">YIM B02565</strain>
    </source>
</reference>
<dbReference type="Proteomes" id="UP000623681">
    <property type="component" value="Unassembled WGS sequence"/>
</dbReference>
<dbReference type="AlphaFoldDB" id="A0A937K5Z6"/>
<dbReference type="Pfam" id="PF01025">
    <property type="entry name" value="GrpE"/>
    <property type="match status" value="1"/>
</dbReference>
<keyword evidence="15" id="KW-1185">Reference proteome</keyword>
<dbReference type="PROSITE" id="PS01071">
    <property type="entry name" value="GRPE"/>
    <property type="match status" value="1"/>
</dbReference>
<dbReference type="FunFam" id="2.30.22.10:FF:000001">
    <property type="entry name" value="Protein GrpE"/>
    <property type="match status" value="1"/>
</dbReference>
<keyword evidence="5 10" id="KW-0346">Stress response</keyword>
<evidence type="ECO:0000256" key="11">
    <source>
        <dbReference type="RuleBase" id="RU000639"/>
    </source>
</evidence>
<dbReference type="GO" id="GO:0006457">
    <property type="term" value="P:protein folding"/>
    <property type="evidence" value="ECO:0007669"/>
    <property type="project" value="InterPro"/>
</dbReference>
<evidence type="ECO:0000313" key="14">
    <source>
        <dbReference type="EMBL" id="MBL4932985.1"/>
    </source>
</evidence>
<evidence type="ECO:0000256" key="1">
    <source>
        <dbReference type="ARBA" id="ARBA00004496"/>
    </source>
</evidence>
<dbReference type="PANTHER" id="PTHR21237:SF23">
    <property type="entry name" value="GRPE PROTEIN HOMOLOG, MITOCHONDRIAL"/>
    <property type="match status" value="1"/>
</dbReference>
<evidence type="ECO:0000256" key="7">
    <source>
        <dbReference type="ARBA" id="ARBA00053401"/>
    </source>
</evidence>
<dbReference type="InterPro" id="IPR013805">
    <property type="entry name" value="GrpE_CC"/>
</dbReference>
<evidence type="ECO:0000256" key="9">
    <source>
        <dbReference type="ARBA" id="ARBA00076414"/>
    </source>
</evidence>
<proteinExistence type="inferred from homology"/>